<name>A0ACC0K9B5_CHOFU</name>
<comment type="caution">
    <text evidence="1">The sequence shown here is derived from an EMBL/GenBank/DDBJ whole genome shotgun (WGS) entry which is preliminary data.</text>
</comment>
<dbReference type="EMBL" id="CM046124">
    <property type="protein sequence ID" value="KAI8432616.1"/>
    <property type="molecule type" value="Genomic_DNA"/>
</dbReference>
<protein>
    <submittedName>
        <fullName evidence="1">Uncharacterized protein</fullName>
    </submittedName>
</protein>
<dbReference type="Proteomes" id="UP001064048">
    <property type="component" value="Chromosome 24"/>
</dbReference>
<accession>A0ACC0K9B5</accession>
<keyword evidence="2" id="KW-1185">Reference proteome</keyword>
<organism evidence="1 2">
    <name type="scientific">Choristoneura fumiferana</name>
    <name type="common">Spruce budworm moth</name>
    <name type="synonym">Archips fumiferana</name>
    <dbReference type="NCBI Taxonomy" id="7141"/>
    <lineage>
        <taxon>Eukaryota</taxon>
        <taxon>Metazoa</taxon>
        <taxon>Ecdysozoa</taxon>
        <taxon>Arthropoda</taxon>
        <taxon>Hexapoda</taxon>
        <taxon>Insecta</taxon>
        <taxon>Pterygota</taxon>
        <taxon>Neoptera</taxon>
        <taxon>Endopterygota</taxon>
        <taxon>Lepidoptera</taxon>
        <taxon>Glossata</taxon>
        <taxon>Ditrysia</taxon>
        <taxon>Tortricoidea</taxon>
        <taxon>Tortricidae</taxon>
        <taxon>Tortricinae</taxon>
        <taxon>Choristoneura</taxon>
    </lineage>
</organism>
<evidence type="ECO:0000313" key="2">
    <source>
        <dbReference type="Proteomes" id="UP001064048"/>
    </source>
</evidence>
<gene>
    <name evidence="1" type="ORF">MSG28_013602</name>
</gene>
<reference evidence="1 2" key="1">
    <citation type="journal article" date="2022" name="Genome Biol. Evol.">
        <title>The Spruce Budworm Genome: Reconstructing the Evolutionary History of Antifreeze Proteins.</title>
        <authorList>
            <person name="Beliveau C."/>
            <person name="Gagne P."/>
            <person name="Picq S."/>
            <person name="Vernygora O."/>
            <person name="Keeling C.I."/>
            <person name="Pinkney K."/>
            <person name="Doucet D."/>
            <person name="Wen F."/>
            <person name="Johnston J.S."/>
            <person name="Maaroufi H."/>
            <person name="Boyle B."/>
            <person name="Laroche J."/>
            <person name="Dewar K."/>
            <person name="Juretic N."/>
            <person name="Blackburn G."/>
            <person name="Nisole A."/>
            <person name="Brunet B."/>
            <person name="Brandao M."/>
            <person name="Lumley L."/>
            <person name="Duan J."/>
            <person name="Quan G."/>
            <person name="Lucarotti C.J."/>
            <person name="Roe A.D."/>
            <person name="Sperling F.A.H."/>
            <person name="Levesque R.C."/>
            <person name="Cusson M."/>
        </authorList>
    </citation>
    <scope>NUCLEOTIDE SEQUENCE [LARGE SCALE GENOMIC DNA]</scope>
    <source>
        <strain evidence="1">Glfc:IPQL:Cfum</strain>
    </source>
</reference>
<proteinExistence type="predicted"/>
<sequence>MAVAAFQIAAFTKSCNSQTFNNGKRYNNVVDHLFLTLYFTRPCAAGAAYGIVLPSRLARLLDTNTKAYGLPTVSTSIRIDDTSSIWIFVVSVRADSVRIEESDEEQIVVVACLLAEEEELEKKVKKRKHSIWIHDIFKKRSEHGEYHTLFPDLSNDDTKFFQYFRMSQAKFNYLFDILKPHLLR</sequence>
<evidence type="ECO:0000313" key="1">
    <source>
        <dbReference type="EMBL" id="KAI8432616.1"/>
    </source>
</evidence>